<name>A0A678T4Z9_SACSP</name>
<reference evidence="1" key="1">
    <citation type="submission" date="2018-04" db="EMBL/GenBank/DDBJ databases">
        <title>Comparative Analysis of Homologous Sequences of Saccharum officinarum and Saccharum spontaneum Reveals Independent Polyploidization Events.</title>
        <authorList>
            <person name="Sharma A."/>
            <person name="Song J."/>
            <person name="Lin Q."/>
            <person name="Singh R."/>
            <person name="Ramos N."/>
            <person name="Wang K."/>
            <person name="Zhang J."/>
            <person name="Ming R."/>
            <person name="Yu Q."/>
        </authorList>
    </citation>
    <scope>NUCLEOTIDE SEQUENCE</scope>
</reference>
<accession>A0A678T4Z9</accession>
<protein>
    <submittedName>
        <fullName evidence="1">Uncharacterized protein</fullName>
    </submittedName>
</protein>
<evidence type="ECO:0000313" key="1">
    <source>
        <dbReference type="EMBL" id="AWA44607.1"/>
    </source>
</evidence>
<organism evidence="1">
    <name type="scientific">Saccharum spontaneum</name>
    <name type="common">Wild sugarcane</name>
    <dbReference type="NCBI Taxonomy" id="62335"/>
    <lineage>
        <taxon>Eukaryota</taxon>
        <taxon>Viridiplantae</taxon>
        <taxon>Streptophyta</taxon>
        <taxon>Embryophyta</taxon>
        <taxon>Tracheophyta</taxon>
        <taxon>Spermatophyta</taxon>
        <taxon>Magnoliopsida</taxon>
        <taxon>Liliopsida</taxon>
        <taxon>Poales</taxon>
        <taxon>Poaceae</taxon>
        <taxon>PACMAD clade</taxon>
        <taxon>Panicoideae</taxon>
        <taxon>Andropogonodae</taxon>
        <taxon>Andropogoneae</taxon>
        <taxon>Saccharinae</taxon>
        <taxon>Saccharum</taxon>
        <taxon>Saccharum officinarum species complex</taxon>
    </lineage>
</organism>
<dbReference type="PANTHER" id="PTHR34591">
    <property type="entry name" value="OS03G0653100 PROTEIN-RELATED"/>
    <property type="match status" value="1"/>
</dbReference>
<proteinExistence type="predicted"/>
<dbReference type="AlphaFoldDB" id="A0A678T4Z9"/>
<dbReference type="EMBL" id="MH182520">
    <property type="protein sequence ID" value="AWA44607.1"/>
    <property type="molecule type" value="Genomic_DNA"/>
</dbReference>
<gene>
    <name evidence="1" type="ORF">SS81G08_000005</name>
</gene>
<sequence length="229" mass="26555">MGTVAGIREQERHLFSERSDRHNAFYRGRLYVQCQNGFVMRINTSSGTYHLLKRPMGIDAIKNIQFYLGKSKDGYAAVDYECRLQVCYLDESHSQLKWVLKCDTCLCSVLPLRRRYRACTNGPWFLWCYGDNNDTHIVEEIAAPELEWSSDMEDIPSEEDGPRCNHEFLMFLGFHPYEEVVFLHQSCHRGITYHLNCSKIQDLGSIDYSCSTGCIDKSFPYTPCWTGNL</sequence>